<reference evidence="2" key="2">
    <citation type="submission" date="2024-07" db="EMBL/GenBank/DDBJ databases">
        <title>Streptomyces haneummycinica sp. nov., a new antibiotic-producing actinobacterium isolated from marine sediment.</title>
        <authorList>
            <person name="Uemura M."/>
            <person name="Hamada M."/>
            <person name="Hirano S."/>
            <person name="Kobayashi K."/>
            <person name="Ohshiro T."/>
            <person name="Kobayashi T."/>
            <person name="Terahara T."/>
        </authorList>
    </citation>
    <scope>NUCLEOTIDE SEQUENCE</scope>
    <source>
        <strain evidence="2">KM77-8</strain>
    </source>
</reference>
<dbReference type="AlphaFoldDB" id="A0AAT9HUM4"/>
<evidence type="ECO:0000313" key="2">
    <source>
        <dbReference type="EMBL" id="BFO21361.1"/>
    </source>
</evidence>
<protein>
    <submittedName>
        <fullName evidence="2">Uncharacterized protein</fullName>
    </submittedName>
</protein>
<evidence type="ECO:0000256" key="1">
    <source>
        <dbReference type="SAM" id="MobiDB-lite"/>
    </source>
</evidence>
<feature type="region of interest" description="Disordered" evidence="1">
    <location>
        <begin position="1"/>
        <end position="31"/>
    </location>
</feature>
<organism evidence="2">
    <name type="scientific">Streptomyces haneummycinicus</name>
    <dbReference type="NCBI Taxonomy" id="3074435"/>
    <lineage>
        <taxon>Bacteria</taxon>
        <taxon>Bacillati</taxon>
        <taxon>Actinomycetota</taxon>
        <taxon>Actinomycetes</taxon>
        <taxon>Kitasatosporales</taxon>
        <taxon>Streptomycetaceae</taxon>
        <taxon>Streptomyces</taxon>
    </lineage>
</organism>
<gene>
    <name evidence="2" type="ORF">SHKM778_77490</name>
</gene>
<accession>A0AAT9HUM4</accession>
<sequence length="84" mass="8562">MHGQAEALAEGVEAGDLEGGEHGQAHFAGGLDAAQSADVDLAGDLVRVDGDRVGVGEQPVQVARLTADEPVGEGRARSRYLVSP</sequence>
<proteinExistence type="predicted"/>
<reference evidence="2" key="1">
    <citation type="submission" date="2024-06" db="EMBL/GenBank/DDBJ databases">
        <authorList>
            <consortium name="consrtm"/>
            <person name="Uemura M."/>
            <person name="Terahara T."/>
        </authorList>
    </citation>
    <scope>NUCLEOTIDE SEQUENCE</scope>
    <source>
        <strain evidence="2">KM77-8</strain>
    </source>
</reference>
<dbReference type="EMBL" id="AP035768">
    <property type="protein sequence ID" value="BFO21361.1"/>
    <property type="molecule type" value="Genomic_DNA"/>
</dbReference>
<name>A0AAT9HUM4_9ACTN</name>